<comment type="caution">
    <text evidence="7">The sequence shown here is derived from an EMBL/GenBank/DDBJ whole genome shotgun (WGS) entry which is preliminary data.</text>
</comment>
<evidence type="ECO:0000256" key="3">
    <source>
        <dbReference type="ARBA" id="ARBA00022448"/>
    </source>
</evidence>
<name>A0A953IH05_SYMTR</name>
<evidence type="ECO:0000256" key="1">
    <source>
        <dbReference type="ARBA" id="ARBA00003681"/>
    </source>
</evidence>
<keyword evidence="4" id="KW-0762">Sugar transport</keyword>
<dbReference type="RefSeq" id="WP_273381936.1">
    <property type="nucleotide sequence ID" value="NZ_PIUK01000510.1"/>
</dbReference>
<dbReference type="InterPro" id="IPR035895">
    <property type="entry name" value="HPr-like_sf"/>
</dbReference>
<dbReference type="AlphaFoldDB" id="A0A953IH05"/>
<dbReference type="InterPro" id="IPR001020">
    <property type="entry name" value="PTS_HPr_His_P_site"/>
</dbReference>
<dbReference type="PRINTS" id="PR00107">
    <property type="entry name" value="PHOSPHOCPHPR"/>
</dbReference>
<evidence type="ECO:0000259" key="6">
    <source>
        <dbReference type="PROSITE" id="PS51350"/>
    </source>
</evidence>
<organism evidence="7 8">
    <name type="scientific">Symbiobacterium thermophilum</name>
    <dbReference type="NCBI Taxonomy" id="2734"/>
    <lineage>
        <taxon>Bacteria</taxon>
        <taxon>Bacillati</taxon>
        <taxon>Bacillota</taxon>
        <taxon>Clostridia</taxon>
        <taxon>Eubacteriales</taxon>
        <taxon>Symbiobacteriaceae</taxon>
        <taxon>Symbiobacterium</taxon>
    </lineage>
</organism>
<dbReference type="NCBIfam" id="TIGR01003">
    <property type="entry name" value="PTS_HPr_family"/>
    <property type="match status" value="1"/>
</dbReference>
<protein>
    <recommendedName>
        <fullName evidence="2">Phosphocarrier protein HPr</fullName>
    </recommendedName>
    <alternativeName>
        <fullName evidence="5">Histidine-containing protein</fullName>
    </alternativeName>
</protein>
<dbReference type="PROSITE" id="PS51350">
    <property type="entry name" value="PTS_HPR_DOM"/>
    <property type="match status" value="1"/>
</dbReference>
<feature type="domain" description="HPr" evidence="6">
    <location>
        <begin position="1"/>
        <end position="92"/>
    </location>
</feature>
<proteinExistence type="predicted"/>
<dbReference type="CDD" id="cd00367">
    <property type="entry name" value="PTS-HPr_like"/>
    <property type="match status" value="1"/>
</dbReference>
<dbReference type="PANTHER" id="PTHR33705">
    <property type="entry name" value="PHOSPHOCARRIER PROTEIN HPR"/>
    <property type="match status" value="1"/>
</dbReference>
<dbReference type="PANTHER" id="PTHR33705:SF1">
    <property type="entry name" value="PHOSPHOCARRIER PROTEIN HPR"/>
    <property type="match status" value="1"/>
</dbReference>
<dbReference type="Gene3D" id="3.30.1340.10">
    <property type="entry name" value="HPr-like"/>
    <property type="match status" value="1"/>
</dbReference>
<evidence type="ECO:0000256" key="2">
    <source>
        <dbReference type="ARBA" id="ARBA00020422"/>
    </source>
</evidence>
<dbReference type="PROSITE" id="PS00369">
    <property type="entry name" value="PTS_HPR_HIS"/>
    <property type="match status" value="1"/>
</dbReference>
<reference evidence="7" key="1">
    <citation type="submission" date="2017-11" db="EMBL/GenBank/DDBJ databases">
        <title>Three new genomes from thermophilic consortium.</title>
        <authorList>
            <person name="Quaggio R."/>
            <person name="Amgarten D."/>
            <person name="Setubal J.C."/>
        </authorList>
    </citation>
    <scope>NUCLEOTIDE SEQUENCE</scope>
    <source>
        <strain evidence="7">ZCTH01-B2</strain>
    </source>
</reference>
<dbReference type="Proteomes" id="UP000732377">
    <property type="component" value="Unassembled WGS sequence"/>
</dbReference>
<evidence type="ECO:0000256" key="5">
    <source>
        <dbReference type="ARBA" id="ARBA00033055"/>
    </source>
</evidence>
<comment type="function">
    <text evidence="1">General (non sugar-specific) component of the phosphoenolpyruvate-dependent sugar phosphotransferase system (sugar PTS). This major carbohydrate active-transport system catalyzes the phosphorylation of incoming sugar substrates concomitantly with their translocation across the cell membrane. The phosphoryl group from phosphoenolpyruvate (PEP) is transferred to the phosphoryl carrier protein HPr by enzyme I. Phospho-HPr then transfers it to the PTS EIIA domain.</text>
</comment>
<evidence type="ECO:0000256" key="4">
    <source>
        <dbReference type="ARBA" id="ARBA00022597"/>
    </source>
</evidence>
<dbReference type="InterPro" id="IPR050399">
    <property type="entry name" value="HPr"/>
</dbReference>
<sequence>MYSKQVQIVNSTGLHARPAAEFVRAAQRYQSTVTVRNLDRDGAAPVNGKSLMMILAAGLSQGTRIAITAEGADEVAAVEALAALEGTPFDAVIRLSDLTEIKGYRYVLLQVSLDFAHPHFPRIADALEEMGGSEFQLIVVETPEGSVYLIVDKHNLPDEEMRADHPLLRRLADWLGAALAFPA</sequence>
<accession>A0A953IH05</accession>
<keyword evidence="3" id="KW-0813">Transport</keyword>
<dbReference type="SUPFAM" id="SSF55594">
    <property type="entry name" value="HPr-like"/>
    <property type="match status" value="1"/>
</dbReference>
<gene>
    <name evidence="7" type="ORF">CWE10_20215</name>
</gene>
<evidence type="ECO:0000313" key="7">
    <source>
        <dbReference type="EMBL" id="MBY6278425.1"/>
    </source>
</evidence>
<dbReference type="EMBL" id="PIUK01000510">
    <property type="protein sequence ID" value="MBY6278425.1"/>
    <property type="molecule type" value="Genomic_DNA"/>
</dbReference>
<dbReference type="InterPro" id="IPR000032">
    <property type="entry name" value="HPr-like"/>
</dbReference>
<evidence type="ECO:0000313" key="8">
    <source>
        <dbReference type="Proteomes" id="UP000732377"/>
    </source>
</evidence>
<dbReference type="Pfam" id="PF00381">
    <property type="entry name" value="PTS-HPr"/>
    <property type="match status" value="1"/>
</dbReference>